<dbReference type="Pfam" id="PF05573">
    <property type="entry name" value="NosL"/>
    <property type="match status" value="1"/>
</dbReference>
<protein>
    <recommendedName>
        <fullName evidence="3">Nitrous oxide reductase</fullName>
    </recommendedName>
</protein>
<dbReference type="EMBL" id="QKTW01000002">
    <property type="protein sequence ID" value="PZF74762.1"/>
    <property type="molecule type" value="Genomic_DNA"/>
</dbReference>
<dbReference type="SUPFAM" id="SSF160387">
    <property type="entry name" value="NosL/MerB-like"/>
    <property type="match status" value="1"/>
</dbReference>
<dbReference type="PANTHER" id="PTHR41247:SF1">
    <property type="entry name" value="HTH-TYPE TRANSCRIPTIONAL REPRESSOR YCNK"/>
    <property type="match status" value="1"/>
</dbReference>
<sequence length="139" mass="15723">MRYIALLIAAIYLMGCKSEFEPITYGKDPCEHCKMTIVDKRFACELLTEKGKPYKFDDLGCLLQWLKQNSNAGKNARLFIANYAAPDDKFLDAYQAKYIHSETLHTPMNGNYAAFESNAAAQDVAAQLQSNILTWNDLK</sequence>
<dbReference type="OrthoDB" id="9792749at2"/>
<name>A0A2W2AMK3_9BACT</name>
<dbReference type="RefSeq" id="WP_110996968.1">
    <property type="nucleotide sequence ID" value="NZ_QKTW01000002.1"/>
</dbReference>
<organism evidence="1 2">
    <name type="scientific">Taibaiella soli</name>
    <dbReference type="NCBI Taxonomy" id="1649169"/>
    <lineage>
        <taxon>Bacteria</taxon>
        <taxon>Pseudomonadati</taxon>
        <taxon>Bacteroidota</taxon>
        <taxon>Chitinophagia</taxon>
        <taxon>Chitinophagales</taxon>
        <taxon>Chitinophagaceae</taxon>
        <taxon>Taibaiella</taxon>
    </lineage>
</organism>
<reference evidence="1 2" key="1">
    <citation type="submission" date="2018-06" db="EMBL/GenBank/DDBJ databases">
        <title>Mucibacter soli gen. nov., sp. nov., a new member of the family Chitinophagaceae producing mucin.</title>
        <authorList>
            <person name="Kim M.-K."/>
            <person name="Park S."/>
            <person name="Kim T.-S."/>
            <person name="Joung Y."/>
            <person name="Han J.-H."/>
            <person name="Kim S.B."/>
        </authorList>
    </citation>
    <scope>NUCLEOTIDE SEQUENCE [LARGE SCALE GENOMIC DNA]</scope>
    <source>
        <strain evidence="1 2">R1-15</strain>
    </source>
</reference>
<dbReference type="InterPro" id="IPR008719">
    <property type="entry name" value="N2O_reductase_NosL"/>
</dbReference>
<comment type="caution">
    <text evidence="1">The sequence shown here is derived from an EMBL/GenBank/DDBJ whole genome shotgun (WGS) entry which is preliminary data.</text>
</comment>
<proteinExistence type="predicted"/>
<evidence type="ECO:0000313" key="2">
    <source>
        <dbReference type="Proteomes" id="UP000248745"/>
    </source>
</evidence>
<evidence type="ECO:0008006" key="3">
    <source>
        <dbReference type="Google" id="ProtNLM"/>
    </source>
</evidence>
<evidence type="ECO:0000313" key="1">
    <source>
        <dbReference type="EMBL" id="PZF74762.1"/>
    </source>
</evidence>
<dbReference type="Proteomes" id="UP000248745">
    <property type="component" value="Unassembled WGS sequence"/>
</dbReference>
<dbReference type="AlphaFoldDB" id="A0A2W2AMK3"/>
<keyword evidence="2" id="KW-1185">Reference proteome</keyword>
<accession>A0A2W2AMK3</accession>
<dbReference type="PANTHER" id="PTHR41247">
    <property type="entry name" value="HTH-TYPE TRANSCRIPTIONAL REPRESSOR YCNK"/>
    <property type="match status" value="1"/>
</dbReference>
<gene>
    <name evidence="1" type="ORF">DN068_00770</name>
</gene>